<sequence>MNMNYRTSIIYDTKDVICPLVLGKVHCGRSALVYQFCLNKYYANIDLLDNKMFFKKVLLDRNVIPVQIYDIRTEQDYDSFDYTTILKSDGFIIVYSITSISSFKYTESVYSAVQRKLYLTEEPFPIILCVTKSDLENERVVSQEEGEKLASKWGVPFFEVSAKNNVNVTECFLTLINGVVECKKTGEKHPQKIDKEKKKKTCEIV</sequence>
<dbReference type="InterPro" id="IPR027417">
    <property type="entry name" value="P-loop_NTPase"/>
</dbReference>
<dbReference type="KEGG" id="eiv:EIN_124130"/>
<dbReference type="EMBL" id="KB207018">
    <property type="protein sequence ID" value="ELP86041.1"/>
    <property type="molecule type" value="Genomic_DNA"/>
</dbReference>
<dbReference type="OMA" id="HRMITEI"/>
<dbReference type="GO" id="GO:0007165">
    <property type="term" value="P:signal transduction"/>
    <property type="evidence" value="ECO:0007669"/>
    <property type="project" value="InterPro"/>
</dbReference>
<evidence type="ECO:0000256" key="2">
    <source>
        <dbReference type="ARBA" id="ARBA00023134"/>
    </source>
</evidence>
<proteinExistence type="predicted"/>
<name>L7FK62_ENTIV</name>
<dbReference type="InterPro" id="IPR020849">
    <property type="entry name" value="Small_GTPase_Ras-type"/>
</dbReference>
<dbReference type="SMART" id="SM00174">
    <property type="entry name" value="RHO"/>
    <property type="match status" value="1"/>
</dbReference>
<evidence type="ECO:0000313" key="4">
    <source>
        <dbReference type="Proteomes" id="UP000014680"/>
    </source>
</evidence>
<dbReference type="VEuPathDB" id="AmoebaDB:EIN_124130"/>
<evidence type="ECO:0000313" key="3">
    <source>
        <dbReference type="EMBL" id="ELP86041.1"/>
    </source>
</evidence>
<keyword evidence="1" id="KW-0547">Nucleotide-binding</keyword>
<dbReference type="PANTHER" id="PTHR24070">
    <property type="entry name" value="RAS, DI-RAS, AND RHEB FAMILY MEMBERS OF SMALL GTPASE SUPERFAMILY"/>
    <property type="match status" value="1"/>
</dbReference>
<dbReference type="GeneID" id="14885019"/>
<evidence type="ECO:0000256" key="1">
    <source>
        <dbReference type="ARBA" id="ARBA00022741"/>
    </source>
</evidence>
<dbReference type="RefSeq" id="XP_004185387.1">
    <property type="nucleotide sequence ID" value="XM_004185339.1"/>
</dbReference>
<dbReference type="SMART" id="SM00173">
    <property type="entry name" value="RAS"/>
    <property type="match status" value="1"/>
</dbReference>
<dbReference type="PROSITE" id="PS51421">
    <property type="entry name" value="RAS"/>
    <property type="match status" value="1"/>
</dbReference>
<keyword evidence="4" id="KW-1185">Reference proteome</keyword>
<dbReference type="SMART" id="SM00175">
    <property type="entry name" value="RAB"/>
    <property type="match status" value="1"/>
</dbReference>
<dbReference type="SUPFAM" id="SSF52540">
    <property type="entry name" value="P-loop containing nucleoside triphosphate hydrolases"/>
    <property type="match status" value="1"/>
</dbReference>
<dbReference type="AlphaFoldDB" id="L7FK62"/>
<dbReference type="Gene3D" id="3.40.50.300">
    <property type="entry name" value="P-loop containing nucleotide triphosphate hydrolases"/>
    <property type="match status" value="1"/>
</dbReference>
<dbReference type="PROSITE" id="PS51419">
    <property type="entry name" value="RAB"/>
    <property type="match status" value="1"/>
</dbReference>
<dbReference type="GO" id="GO:0016020">
    <property type="term" value="C:membrane"/>
    <property type="evidence" value="ECO:0007669"/>
    <property type="project" value="InterPro"/>
</dbReference>
<protein>
    <submittedName>
        <fullName evidence="3">Uncharacterized protein</fullName>
    </submittedName>
</protein>
<dbReference type="InterPro" id="IPR001806">
    <property type="entry name" value="Small_GTPase"/>
</dbReference>
<accession>L7FK62</accession>
<dbReference type="GO" id="GO:0003924">
    <property type="term" value="F:GTPase activity"/>
    <property type="evidence" value="ECO:0007669"/>
    <property type="project" value="InterPro"/>
</dbReference>
<dbReference type="Proteomes" id="UP000014680">
    <property type="component" value="Unassembled WGS sequence"/>
</dbReference>
<keyword evidence="2" id="KW-0342">GTP-binding</keyword>
<gene>
    <name evidence="3" type="ORF">EIN_124130</name>
</gene>
<dbReference type="PRINTS" id="PR00449">
    <property type="entry name" value="RASTRNSFRMNG"/>
</dbReference>
<dbReference type="OrthoDB" id="9989112at2759"/>
<reference evidence="3 4" key="1">
    <citation type="submission" date="2012-10" db="EMBL/GenBank/DDBJ databases">
        <authorList>
            <person name="Zafar N."/>
            <person name="Inman J."/>
            <person name="Hall N."/>
            <person name="Lorenzi H."/>
            <person name="Caler E."/>
        </authorList>
    </citation>
    <scope>NUCLEOTIDE SEQUENCE [LARGE SCALE GENOMIC DNA]</scope>
    <source>
        <strain evidence="3 4">IP1</strain>
    </source>
</reference>
<dbReference type="GO" id="GO:0005525">
    <property type="term" value="F:GTP binding"/>
    <property type="evidence" value="ECO:0007669"/>
    <property type="project" value="UniProtKB-KW"/>
</dbReference>
<organism evidence="3 4">
    <name type="scientific">Entamoeba invadens IP1</name>
    <dbReference type="NCBI Taxonomy" id="370355"/>
    <lineage>
        <taxon>Eukaryota</taxon>
        <taxon>Amoebozoa</taxon>
        <taxon>Evosea</taxon>
        <taxon>Archamoebae</taxon>
        <taxon>Mastigamoebida</taxon>
        <taxon>Entamoebidae</taxon>
        <taxon>Entamoeba</taxon>
    </lineage>
</organism>
<dbReference type="Pfam" id="PF00071">
    <property type="entry name" value="Ras"/>
    <property type="match status" value="1"/>
</dbReference>